<evidence type="ECO:0000256" key="1">
    <source>
        <dbReference type="SAM" id="MobiDB-lite"/>
    </source>
</evidence>
<organism evidence="2 3">
    <name type="scientific">Dactylosporangium aurantiacum</name>
    <dbReference type="NCBI Taxonomy" id="35754"/>
    <lineage>
        <taxon>Bacteria</taxon>
        <taxon>Bacillati</taxon>
        <taxon>Actinomycetota</taxon>
        <taxon>Actinomycetes</taxon>
        <taxon>Micromonosporales</taxon>
        <taxon>Micromonosporaceae</taxon>
        <taxon>Dactylosporangium</taxon>
    </lineage>
</organism>
<proteinExistence type="predicted"/>
<dbReference type="AlphaFoldDB" id="A0A9Q9IEK7"/>
<accession>A0A9Q9IEK7</accession>
<feature type="compositionally biased region" description="Pro residues" evidence="1">
    <location>
        <begin position="9"/>
        <end position="31"/>
    </location>
</feature>
<dbReference type="RefSeq" id="WP_156090063.1">
    <property type="nucleotide sequence ID" value="NZ_CP073767.1"/>
</dbReference>
<dbReference type="EMBL" id="CP073767">
    <property type="protein sequence ID" value="UWZ51778.1"/>
    <property type="molecule type" value="Genomic_DNA"/>
</dbReference>
<protein>
    <submittedName>
        <fullName evidence="2">Uncharacterized protein</fullName>
    </submittedName>
</protein>
<evidence type="ECO:0000313" key="3">
    <source>
        <dbReference type="Proteomes" id="UP001058003"/>
    </source>
</evidence>
<keyword evidence="3" id="KW-1185">Reference proteome</keyword>
<gene>
    <name evidence="2" type="ORF">Daura_34320</name>
</gene>
<reference evidence="2" key="1">
    <citation type="submission" date="2021-04" db="EMBL/GenBank/DDBJ databases">
        <title>Dactylosporangium aurantiacum NRRL B-8018 full assembly.</title>
        <authorList>
            <person name="Hartkoorn R.C."/>
            <person name="Beaudoing E."/>
            <person name="Hot D."/>
        </authorList>
    </citation>
    <scope>NUCLEOTIDE SEQUENCE</scope>
    <source>
        <strain evidence="2">NRRL B-8018</strain>
    </source>
</reference>
<evidence type="ECO:0000313" key="2">
    <source>
        <dbReference type="EMBL" id="UWZ51778.1"/>
    </source>
</evidence>
<dbReference type="OrthoDB" id="3294614at2"/>
<dbReference type="Proteomes" id="UP001058003">
    <property type="component" value="Chromosome"/>
</dbReference>
<name>A0A9Q9IEK7_9ACTN</name>
<feature type="region of interest" description="Disordered" evidence="1">
    <location>
        <begin position="1"/>
        <end position="93"/>
    </location>
</feature>
<dbReference type="KEGG" id="daur:Daura_34320"/>
<sequence length="314" mass="34551">MFEPNQTVTPPPAPAGPPFEYPSSAPLPPPAASSYEYPPSVPPQGMPSGAGAGVPRSASHRRTAAATPDEPESRHLHAVPVEAPRGPNGDPAADITAAFRGEVVSRLRRFSVLHTRHAWERRRRDPLSPHGIALFYLERGVPVLQQLRTATRIFLADDEANDLPMLLYGMARHAHEGYQGDPRFDPRTTMANKCDPMSATAVFAGVGVCTLDTPYGTWAEAQRHAANEFDLPGRCFARLIDGTRLLLDRGGRKQFNGLAVESSVDDTNAHYGVPSMQWRWNPSLAEIEPNDPTYHVWRWMSELGRIIDIGSQPR</sequence>